<proteinExistence type="predicted"/>
<gene>
    <name evidence="1" type="ORF">UFOPK2399_00603</name>
</gene>
<evidence type="ECO:0000313" key="1">
    <source>
        <dbReference type="EMBL" id="CAB4689540.1"/>
    </source>
</evidence>
<organism evidence="1">
    <name type="scientific">freshwater metagenome</name>
    <dbReference type="NCBI Taxonomy" id="449393"/>
    <lineage>
        <taxon>unclassified sequences</taxon>
        <taxon>metagenomes</taxon>
        <taxon>ecological metagenomes</taxon>
    </lineage>
</organism>
<protein>
    <submittedName>
        <fullName evidence="1">Unannotated protein</fullName>
    </submittedName>
</protein>
<accession>A0A6J6NS43</accession>
<dbReference type="EMBL" id="CAEZXP010000001">
    <property type="protein sequence ID" value="CAB4689540.1"/>
    <property type="molecule type" value="Genomic_DNA"/>
</dbReference>
<dbReference type="AlphaFoldDB" id="A0A6J6NS43"/>
<reference evidence="1" key="1">
    <citation type="submission" date="2020-05" db="EMBL/GenBank/DDBJ databases">
        <authorList>
            <person name="Chiriac C."/>
            <person name="Salcher M."/>
            <person name="Ghai R."/>
            <person name="Kavagutti S V."/>
        </authorList>
    </citation>
    <scope>NUCLEOTIDE SEQUENCE</scope>
</reference>
<name>A0A6J6NS43_9ZZZZ</name>
<sequence length="354" mass="35584">MTHMTPKFRAALTAIVLGLTLVLPQLGQAAINPRITVATTATAGAAPLAITLGDTGGAGDAFAKAVVYVPAAFSFVAPPTTVGTAAVTTVWTDRDPQSPVLLSGGISAVSPSDPRIAASSNCDPGTHTATWLVSVTSVGGDSFAFPIYVDATTGTETQFGATKLVFCFLPPTQGLPNRASDGNKFVSAQLKLNGFSHIGASGTTTWRSLWTPYTTGTATLNAAGAMEAQSTLTVLTPSDLVLTGKIVTSRINGNTRKQATVVASLSGEGTPIAGVIVLIKHGITPAKLVSLGKGSTSGKGTVTKTSLLAGGTYFQAGATLTGIAGACNPSFSVPCSNASGGAVTYASNTLHLRG</sequence>